<dbReference type="GO" id="GO:0042162">
    <property type="term" value="F:telomeric DNA binding"/>
    <property type="evidence" value="ECO:0007669"/>
    <property type="project" value="TreeGrafter"/>
</dbReference>
<gene>
    <name evidence="5" type="ORF">F0562_014128</name>
</gene>
<feature type="compositionally biased region" description="Basic and acidic residues" evidence="2">
    <location>
        <begin position="596"/>
        <end position="629"/>
    </location>
</feature>
<evidence type="ECO:0008006" key="7">
    <source>
        <dbReference type="Google" id="ProtNLM"/>
    </source>
</evidence>
<dbReference type="InterPro" id="IPR018834">
    <property type="entry name" value="DNA/RNA-bd_Est1-type"/>
</dbReference>
<dbReference type="GO" id="GO:0000184">
    <property type="term" value="P:nuclear-transcribed mRNA catabolic process, nonsense-mediated decay"/>
    <property type="evidence" value="ECO:0007669"/>
    <property type="project" value="TreeGrafter"/>
</dbReference>
<dbReference type="GO" id="GO:0070034">
    <property type="term" value="F:telomerase RNA binding"/>
    <property type="evidence" value="ECO:0007669"/>
    <property type="project" value="TreeGrafter"/>
</dbReference>
<dbReference type="OrthoDB" id="69928at2759"/>
<reference evidence="5 6" key="1">
    <citation type="submission" date="2019-09" db="EMBL/GenBank/DDBJ databases">
        <title>A chromosome-level genome assembly of the Chinese tupelo Nyssa sinensis.</title>
        <authorList>
            <person name="Yang X."/>
            <person name="Kang M."/>
            <person name="Yang Y."/>
            <person name="Xiong H."/>
            <person name="Wang M."/>
            <person name="Zhang Z."/>
            <person name="Wang Z."/>
            <person name="Wu H."/>
            <person name="Ma T."/>
            <person name="Liu J."/>
            <person name="Xi Z."/>
        </authorList>
    </citation>
    <scope>NUCLEOTIDE SEQUENCE [LARGE SCALE GENOMIC DNA]</scope>
    <source>
        <strain evidence="5">J267</strain>
        <tissue evidence="5">Leaf</tissue>
    </source>
</reference>
<dbReference type="PANTHER" id="PTHR15696">
    <property type="entry name" value="SMG-7 SUPPRESSOR WITH MORPHOLOGICAL EFFECT ON GENITALIA PROTEIN 7"/>
    <property type="match status" value="1"/>
</dbReference>
<dbReference type="EMBL" id="CM018049">
    <property type="protein sequence ID" value="KAA8519782.1"/>
    <property type="molecule type" value="Genomic_DNA"/>
</dbReference>
<dbReference type="Gene3D" id="1.25.40.10">
    <property type="entry name" value="Tetratricopeptide repeat domain"/>
    <property type="match status" value="1"/>
</dbReference>
<sequence length="1375" mass="155235">MNLNSPVPLKDLKERQNPFVEVVGAEKQLWTLIHSKGLLHADVQDLYQKVRSGYEKIILNDHEEVELQDVEYSLWKLHYKHIDEFRKRIRQSSSNADNRKSATPQNIANVHNSFDSHTEGFKSFLSDAIEFYQDLITKLRRCCGLPEEPFFYRSGGLSFSVEPTKLYRCQYPCHRFLVCLGDLARYRELCKKPDFQNRKWSVAATYYFEATMIWPDSGNPHNQLALLATYLGDDFLALYHCVRSLAVKAPFPDAWDNLILLFEKNRSSHLHSLSSEVHFDFLKPSERSTSQTRSQSSSGSLNSDVLKATEHVSAAKNDLWPLFVRMISFFFIRSSLEDFPCTFASTIRELEALMALDDTQIQAKLESYQHMDLARRGPYRALQVVSVLIFVIHSLTESSELEDSKEKNDMHQPTLTKLALTATFICMGRILKRCIEDNSLEFCPLFPSVLVFVEWLVGMLDKAERYSTDEEVVCAISYFFGAFVDLLNKADNNEGEAKSPDRTALWEDYELRGFAPLDHAHVSLDFKTHWENMGKFNNGNPCRAHRIFHAAMKIVKRSNDSRKWIFYDEMRRKFYTAESMKFPDQRAEAAESSFELEVRDPHQHKGGIRKENEKDAPGRTTKEKKRDASGENQSHPCLNGKSVVMEEEEVILFKPITRYNSAPICTSIITNAQISTEGMKDESTPSDECLRRASSLLIAESQAQVDPSNFHSDITNIRFNKPSKQPEHLLKESATFPAGPPSLSAWVVNRESLNSGEKGTRDFNRHGLSPIEEIPSSSFTSLSISETDSPFASGHVSATDHYFSPPYLAPVPSAPLLPDDAIWFSGNSSSSAVCKSSGGIEETDGILGAPPLSCYTNRSGTHDPISFGPRVPGFSDGYPPLGMSSSEWLHQYKKNQNLQRPNNDTRQVHFYSPGNLGNFDGHDSSRFDLFDGWGNPLASNQMVYLESPQLHPGYPLIYGADEQRRDNLFTGYQRPSAYGCGNGTDLRVDQPPLLQYLKEREWQLQHESPVRGNLLPANGNLISLTASSQIPLKLARNGGNYASWKSQITNLLFGYGLIGFVDGTYLCSLQTDPGYFLWTRQDRLVLLGIQATINSIISPTINNCITSVDAWNTLEMSFANRSNTRMISIITSLMSNKKEGKIVAVYMSRLKSLVDDLTLTGHPLNDAQIVTYILNGLGDEFKELAAIVCIRDTPISFEDLYDKLLDEELICNHGKPKEEELQVTAQLIQKAVVVEEAIVVATIIPLMAWTPTLMKKTLSLIICKLIGQKPSYGRDMRSLNLQSYSPLWNQKNYQGNQGQPRIICQLCDKSEHSAKTCHSRRHPSSYFSWPQANLTKGEPSHSITIGSLTLGPHIILLPTSRISLCTQIMLEMKML</sequence>
<evidence type="ECO:0000259" key="3">
    <source>
        <dbReference type="Pfam" id="PF10373"/>
    </source>
</evidence>
<dbReference type="PANTHER" id="PTHR15696:SF0">
    <property type="entry name" value="TELOMERASE-BINDING PROTEIN EST1A"/>
    <property type="match status" value="1"/>
</dbReference>
<evidence type="ECO:0000313" key="6">
    <source>
        <dbReference type="Proteomes" id="UP000325577"/>
    </source>
</evidence>
<dbReference type="Pfam" id="PF14223">
    <property type="entry name" value="Retrotran_gag_2"/>
    <property type="match status" value="1"/>
</dbReference>
<evidence type="ECO:0000256" key="2">
    <source>
        <dbReference type="SAM" id="MobiDB-lite"/>
    </source>
</evidence>
<dbReference type="InterPro" id="IPR011990">
    <property type="entry name" value="TPR-like_helical_dom_sf"/>
</dbReference>
<dbReference type="GO" id="GO:0005697">
    <property type="term" value="C:telomerase holoenzyme complex"/>
    <property type="evidence" value="ECO:0007669"/>
    <property type="project" value="TreeGrafter"/>
</dbReference>
<keyword evidence="1" id="KW-0677">Repeat</keyword>
<proteinExistence type="predicted"/>
<name>A0A5J4ZQR4_9ASTE</name>
<accession>A0A5J4ZQR4</accession>
<evidence type="ECO:0000259" key="4">
    <source>
        <dbReference type="Pfam" id="PF10374"/>
    </source>
</evidence>
<feature type="domain" description="Telomerase activating protein Est1-like N-terminal" evidence="4">
    <location>
        <begin position="70"/>
        <end position="190"/>
    </location>
</feature>
<evidence type="ECO:0000313" key="5">
    <source>
        <dbReference type="EMBL" id="KAA8519782.1"/>
    </source>
</evidence>
<evidence type="ECO:0000256" key="1">
    <source>
        <dbReference type="ARBA" id="ARBA00022737"/>
    </source>
</evidence>
<dbReference type="Pfam" id="PF10373">
    <property type="entry name" value="EST1_DNA_bind"/>
    <property type="match status" value="1"/>
</dbReference>
<protein>
    <recommendedName>
        <fullName evidence="7">DNA/RNA-binding domain-containing protein</fullName>
    </recommendedName>
</protein>
<dbReference type="FunFam" id="1.25.40.10:FF:000225">
    <property type="entry name" value="Protein SMG7"/>
    <property type="match status" value="1"/>
</dbReference>
<dbReference type="Pfam" id="PF10374">
    <property type="entry name" value="EST1"/>
    <property type="match status" value="1"/>
</dbReference>
<dbReference type="InterPro" id="IPR019458">
    <property type="entry name" value="Est1-like_N"/>
</dbReference>
<dbReference type="InterPro" id="IPR045153">
    <property type="entry name" value="Est1/Ebs1-like"/>
</dbReference>
<keyword evidence="6" id="KW-1185">Reference proteome</keyword>
<feature type="region of interest" description="Disordered" evidence="2">
    <location>
        <begin position="586"/>
        <end position="638"/>
    </location>
</feature>
<dbReference type="Proteomes" id="UP000325577">
    <property type="component" value="Linkage Group LG6"/>
</dbReference>
<feature type="domain" description="DNA/RNA-binding" evidence="3">
    <location>
        <begin position="203"/>
        <end position="520"/>
    </location>
</feature>
<dbReference type="SUPFAM" id="SSF48452">
    <property type="entry name" value="TPR-like"/>
    <property type="match status" value="1"/>
</dbReference>
<organism evidence="5 6">
    <name type="scientific">Nyssa sinensis</name>
    <dbReference type="NCBI Taxonomy" id="561372"/>
    <lineage>
        <taxon>Eukaryota</taxon>
        <taxon>Viridiplantae</taxon>
        <taxon>Streptophyta</taxon>
        <taxon>Embryophyta</taxon>
        <taxon>Tracheophyta</taxon>
        <taxon>Spermatophyta</taxon>
        <taxon>Magnoliopsida</taxon>
        <taxon>eudicotyledons</taxon>
        <taxon>Gunneridae</taxon>
        <taxon>Pentapetalae</taxon>
        <taxon>asterids</taxon>
        <taxon>Cornales</taxon>
        <taxon>Nyssaceae</taxon>
        <taxon>Nyssa</taxon>
    </lineage>
</organism>